<dbReference type="Proteomes" id="UP000007954">
    <property type="component" value="Chromosome"/>
</dbReference>
<accession>G0LJF7</accession>
<protein>
    <submittedName>
        <fullName evidence="4">Receiver box response regulator</fullName>
    </submittedName>
</protein>
<dbReference type="Gene3D" id="3.40.50.2300">
    <property type="match status" value="1"/>
</dbReference>
<dbReference type="RefSeq" id="WP_014556397.1">
    <property type="nucleotide sequence ID" value="NC_017459.1"/>
</dbReference>
<proteinExistence type="predicted"/>
<dbReference type="KEGG" id="hwc:Hqrw_3104"/>
<keyword evidence="1 2" id="KW-0597">Phosphoprotein</keyword>
<feature type="modified residue" description="4-aspartylphosphate" evidence="2">
    <location>
        <position position="61"/>
    </location>
</feature>
<dbReference type="HOGENOM" id="CLU_000445_69_8_2"/>
<evidence type="ECO:0000313" key="4">
    <source>
        <dbReference type="EMBL" id="CCC40891.1"/>
    </source>
</evidence>
<evidence type="ECO:0000313" key="5">
    <source>
        <dbReference type="Proteomes" id="UP000007954"/>
    </source>
</evidence>
<name>G0LJF7_HALWC</name>
<dbReference type="SMART" id="SM00448">
    <property type="entry name" value="REC"/>
    <property type="match status" value="1"/>
</dbReference>
<dbReference type="SUPFAM" id="SSF52172">
    <property type="entry name" value="CheY-like"/>
    <property type="match status" value="1"/>
</dbReference>
<organism evidence="4 5">
    <name type="scientific">Haloquadratum walsbyi (strain DSM 16854 / JCM 12705 / C23)</name>
    <dbReference type="NCBI Taxonomy" id="768065"/>
    <lineage>
        <taxon>Archaea</taxon>
        <taxon>Methanobacteriati</taxon>
        <taxon>Methanobacteriota</taxon>
        <taxon>Stenosarchaea group</taxon>
        <taxon>Halobacteria</taxon>
        <taxon>Halobacteriales</taxon>
        <taxon>Haloferacaceae</taxon>
        <taxon>Haloquadratum</taxon>
    </lineage>
</organism>
<sequence length="145" mass="15981">MSTPATRPSEQNTTVLIADDESALTDSVALWLADQYDVRTAYTGTEAVDIYDDSVDIVIVDRRMPGLSGDEVCTQLQDRAGNPKMILLTASSINHSHWSHTHNHMITDKSEPSPFDGRIQKPISKTDLLDTISDFMPSRSAESSD</sequence>
<gene>
    <name evidence="4" type="ordered locus">Hqrw_3104</name>
</gene>
<dbReference type="PANTHER" id="PTHR44591:SF3">
    <property type="entry name" value="RESPONSE REGULATORY DOMAIN-CONTAINING PROTEIN"/>
    <property type="match status" value="1"/>
</dbReference>
<dbReference type="EMBL" id="FR746099">
    <property type="protein sequence ID" value="CCC40891.1"/>
    <property type="molecule type" value="Genomic_DNA"/>
</dbReference>
<dbReference type="CDD" id="cd00156">
    <property type="entry name" value="REC"/>
    <property type="match status" value="1"/>
</dbReference>
<dbReference type="InterPro" id="IPR011006">
    <property type="entry name" value="CheY-like_superfamily"/>
</dbReference>
<dbReference type="PANTHER" id="PTHR44591">
    <property type="entry name" value="STRESS RESPONSE REGULATOR PROTEIN 1"/>
    <property type="match status" value="1"/>
</dbReference>
<evidence type="ECO:0000256" key="1">
    <source>
        <dbReference type="ARBA" id="ARBA00022553"/>
    </source>
</evidence>
<dbReference type="InterPro" id="IPR050595">
    <property type="entry name" value="Bact_response_regulator"/>
</dbReference>
<reference evidence="4 5" key="1">
    <citation type="journal article" date="2011" name="PLoS ONE">
        <title>Haloquadratum walsbyi: limited diversity in a global pond.</title>
        <authorList>
            <person name="Dyall-Smith M."/>
            <person name="Pfeiffer F."/>
            <person name="Klee K."/>
            <person name="Palm P."/>
            <person name="Gross K."/>
            <person name="Schuster S.C."/>
            <person name="Rampp M."/>
            <person name="Oesterhelt D."/>
        </authorList>
    </citation>
    <scope>NUCLEOTIDE SEQUENCE [LARGE SCALE GENOMIC DNA]</scope>
    <source>
        <strain evidence="5">DSM 16854 / JCM 12705 / C23</strain>
    </source>
</reference>
<dbReference type="InterPro" id="IPR001789">
    <property type="entry name" value="Sig_transdc_resp-reg_receiver"/>
</dbReference>
<dbReference type="GO" id="GO:0000160">
    <property type="term" value="P:phosphorelay signal transduction system"/>
    <property type="evidence" value="ECO:0007669"/>
    <property type="project" value="InterPro"/>
</dbReference>
<dbReference type="PROSITE" id="PS50110">
    <property type="entry name" value="RESPONSE_REGULATORY"/>
    <property type="match status" value="1"/>
</dbReference>
<dbReference type="Pfam" id="PF00072">
    <property type="entry name" value="Response_reg"/>
    <property type="match status" value="1"/>
</dbReference>
<evidence type="ECO:0000256" key="2">
    <source>
        <dbReference type="PROSITE-ProRule" id="PRU00169"/>
    </source>
</evidence>
<evidence type="ECO:0000259" key="3">
    <source>
        <dbReference type="PROSITE" id="PS50110"/>
    </source>
</evidence>
<dbReference type="OrthoDB" id="86314at2157"/>
<dbReference type="AlphaFoldDB" id="G0LJF7"/>
<feature type="domain" description="Response regulatory" evidence="3">
    <location>
        <begin position="14"/>
        <end position="136"/>
    </location>
</feature>
<dbReference type="GeneID" id="12447888"/>